<protein>
    <submittedName>
        <fullName evidence="1">Uncharacterized protein</fullName>
    </submittedName>
</protein>
<evidence type="ECO:0000313" key="1">
    <source>
        <dbReference type="EMBL" id="KAK6533682.1"/>
    </source>
</evidence>
<gene>
    <name evidence="1" type="ORF">TWF694_002614</name>
</gene>
<name>A0AAV9X3W6_9PEZI</name>
<organism evidence="1 2">
    <name type="scientific">Orbilia ellipsospora</name>
    <dbReference type="NCBI Taxonomy" id="2528407"/>
    <lineage>
        <taxon>Eukaryota</taxon>
        <taxon>Fungi</taxon>
        <taxon>Dikarya</taxon>
        <taxon>Ascomycota</taxon>
        <taxon>Pezizomycotina</taxon>
        <taxon>Orbiliomycetes</taxon>
        <taxon>Orbiliales</taxon>
        <taxon>Orbiliaceae</taxon>
        <taxon>Orbilia</taxon>
    </lineage>
</organism>
<sequence>MHRERQDSRHSSIINAISSCPDTRRAWRYLVTTNYATLVRHLYGYIQDHVAPAFWSDVSTQTWLKGKAMMMVELGDLPTTKSQSSSHENAAKECLRDEMLQDRIAQMDEYTETVLFPWNVVNPAFPFTKKGTRRWPSEIYNCFKLVISDISQVPLEVDASKLGAVAATGVAQYLFATIDDIPASCQWG</sequence>
<dbReference type="EMBL" id="JAVHJO010000011">
    <property type="protein sequence ID" value="KAK6533682.1"/>
    <property type="molecule type" value="Genomic_DNA"/>
</dbReference>
<accession>A0AAV9X3W6</accession>
<dbReference type="PROSITE" id="PS51257">
    <property type="entry name" value="PROKAR_LIPOPROTEIN"/>
    <property type="match status" value="1"/>
</dbReference>
<dbReference type="Proteomes" id="UP001365542">
    <property type="component" value="Unassembled WGS sequence"/>
</dbReference>
<comment type="caution">
    <text evidence="1">The sequence shown here is derived from an EMBL/GenBank/DDBJ whole genome shotgun (WGS) entry which is preliminary data.</text>
</comment>
<evidence type="ECO:0000313" key="2">
    <source>
        <dbReference type="Proteomes" id="UP001365542"/>
    </source>
</evidence>
<keyword evidence="2" id="KW-1185">Reference proteome</keyword>
<reference evidence="1 2" key="1">
    <citation type="submission" date="2019-10" db="EMBL/GenBank/DDBJ databases">
        <authorList>
            <person name="Palmer J.M."/>
        </authorList>
    </citation>
    <scope>NUCLEOTIDE SEQUENCE [LARGE SCALE GENOMIC DNA]</scope>
    <source>
        <strain evidence="1 2">TWF694</strain>
    </source>
</reference>
<dbReference type="AlphaFoldDB" id="A0AAV9X3W6"/>
<proteinExistence type="predicted"/>